<feature type="binding site" evidence="14">
    <location>
        <position position="73"/>
    </location>
    <ligand>
        <name>L-threonine</name>
        <dbReference type="ChEBI" id="CHEBI:57926"/>
    </ligand>
</feature>
<dbReference type="GO" id="GO:0006450">
    <property type="term" value="P:regulation of translational fidelity"/>
    <property type="evidence" value="ECO:0007669"/>
    <property type="project" value="TreeGrafter"/>
</dbReference>
<dbReference type="RefSeq" id="WP_184226433.1">
    <property type="nucleotide sequence ID" value="NZ_JACHDE010000004.1"/>
</dbReference>
<evidence type="ECO:0000313" key="17">
    <source>
        <dbReference type="Proteomes" id="UP000592820"/>
    </source>
</evidence>
<dbReference type="PIRSF" id="PIRSF004930">
    <property type="entry name" value="Tln_factor_SUA5"/>
    <property type="match status" value="1"/>
</dbReference>
<dbReference type="PROSITE" id="PS51163">
    <property type="entry name" value="YRDC"/>
    <property type="match status" value="1"/>
</dbReference>
<name>A0A7W8L6G4_9BURK</name>
<dbReference type="GO" id="GO:0000049">
    <property type="term" value="F:tRNA binding"/>
    <property type="evidence" value="ECO:0007669"/>
    <property type="project" value="TreeGrafter"/>
</dbReference>
<comment type="subcellular location">
    <subcellularLocation>
        <location evidence="1 13">Cytoplasm</location>
    </subcellularLocation>
</comment>
<evidence type="ECO:0000256" key="7">
    <source>
        <dbReference type="ARBA" id="ARBA00022694"/>
    </source>
</evidence>
<dbReference type="EC" id="2.7.7.87" evidence="3 13"/>
<evidence type="ECO:0000313" key="16">
    <source>
        <dbReference type="EMBL" id="MBB5401005.1"/>
    </source>
</evidence>
<evidence type="ECO:0000259" key="15">
    <source>
        <dbReference type="PROSITE" id="PS51163"/>
    </source>
</evidence>
<dbReference type="SUPFAM" id="SSF55821">
    <property type="entry name" value="YrdC/RibB"/>
    <property type="match status" value="1"/>
</dbReference>
<dbReference type="PANTHER" id="PTHR17490">
    <property type="entry name" value="SUA5"/>
    <property type="match status" value="1"/>
</dbReference>
<dbReference type="Proteomes" id="UP000592820">
    <property type="component" value="Unassembled WGS sequence"/>
</dbReference>
<evidence type="ECO:0000256" key="2">
    <source>
        <dbReference type="ARBA" id="ARBA00007663"/>
    </source>
</evidence>
<organism evidence="16 17">
    <name type="scientific">Paraburkholderia youngii</name>
    <dbReference type="NCBI Taxonomy" id="2782701"/>
    <lineage>
        <taxon>Bacteria</taxon>
        <taxon>Pseudomonadati</taxon>
        <taxon>Pseudomonadota</taxon>
        <taxon>Betaproteobacteria</taxon>
        <taxon>Burkholderiales</taxon>
        <taxon>Burkholderiaceae</taxon>
        <taxon>Paraburkholderia</taxon>
    </lineage>
</organism>
<evidence type="ECO:0000256" key="11">
    <source>
        <dbReference type="ARBA" id="ARBA00029774"/>
    </source>
</evidence>
<keyword evidence="9 13" id="KW-0547">Nucleotide-binding</keyword>
<comment type="similarity">
    <text evidence="2 13">Belongs to the SUA5 family.</text>
</comment>
<dbReference type="Gene3D" id="3.90.870.10">
    <property type="entry name" value="DHBP synthase"/>
    <property type="match status" value="1"/>
</dbReference>
<accession>A0A7W8L6G4</accession>
<reference evidence="16 17" key="1">
    <citation type="submission" date="2020-08" db="EMBL/GenBank/DDBJ databases">
        <title>Genomic Encyclopedia of Type Strains, Phase IV (KMG-V): Genome sequencing to study the core and pangenomes of soil and plant-associated prokaryotes.</title>
        <authorList>
            <person name="Whitman W."/>
        </authorList>
    </citation>
    <scope>NUCLEOTIDE SEQUENCE [LARGE SCALE GENOMIC DNA]</scope>
    <source>
        <strain evidence="16 17">JPY162</strain>
    </source>
</reference>
<evidence type="ECO:0000256" key="6">
    <source>
        <dbReference type="ARBA" id="ARBA00022679"/>
    </source>
</evidence>
<comment type="function">
    <text evidence="13">Required for the formation of a threonylcarbamoyl group on adenosine at position 37 (t(6)A37) in tRNAs that read codons beginning with adenine.</text>
</comment>
<dbReference type="InterPro" id="IPR006070">
    <property type="entry name" value="Sua5-like_dom"/>
</dbReference>
<keyword evidence="7 13" id="KW-0819">tRNA processing</keyword>
<dbReference type="InterPro" id="IPR005145">
    <property type="entry name" value="Sua5_C"/>
</dbReference>
<feature type="binding site" evidence="14">
    <location>
        <position position="155"/>
    </location>
    <ligand>
        <name>ATP</name>
        <dbReference type="ChEBI" id="CHEBI:30616"/>
    </ligand>
</feature>
<dbReference type="Pfam" id="PF01300">
    <property type="entry name" value="Sua5_yciO_yrdC"/>
    <property type="match status" value="1"/>
</dbReference>
<comment type="caution">
    <text evidence="16">The sequence shown here is derived from an EMBL/GenBank/DDBJ whole genome shotgun (WGS) entry which is preliminary data.</text>
</comment>
<feature type="domain" description="YrdC-like" evidence="15">
    <location>
        <begin position="19"/>
        <end position="210"/>
    </location>
</feature>
<feature type="binding site" evidence="14">
    <location>
        <position position="163"/>
    </location>
    <ligand>
        <name>ATP</name>
        <dbReference type="ChEBI" id="CHEBI:30616"/>
    </ligand>
</feature>
<feature type="binding site" evidence="14">
    <location>
        <position position="192"/>
    </location>
    <ligand>
        <name>L-threonine</name>
        <dbReference type="ChEBI" id="CHEBI:57926"/>
    </ligand>
</feature>
<sequence>MPDQQKPAEDATNALPVSAAQIEHAAALLDAGGLVAFPTETVYGLGGDAENPDAVARIYAAKGRPANHPVIVHLAPHGDPDYWVEYLPADAQRLIDAFWPGPLTLILKRAARIPAAVSGGQDSVGLRCPSHPVAQALLEAFSALRGGHGGVAAPSANRFGHVSPTTAQHVRDEFGSTIHVLDGGASDVGIESTILDLSRGFPALLRPGRVTPRDIADVLGEAPRLPDGSDATAPRASGTLKAHYAPQTPLALLPFSELEPLLAVRAPGERVALVARASRAGQWADADGVHFVAAPEDPHVYARELYGLLRALDRANVTRILIEKLPDTIEWIAVNDRLGRAAAAFEAQR</sequence>
<proteinExistence type="inferred from homology"/>
<evidence type="ECO:0000256" key="14">
    <source>
        <dbReference type="PIRSR" id="PIRSR004930-1"/>
    </source>
</evidence>
<evidence type="ECO:0000256" key="12">
    <source>
        <dbReference type="ARBA" id="ARBA00048366"/>
    </source>
</evidence>
<keyword evidence="8 13" id="KW-0548">Nucleotidyltransferase</keyword>
<feature type="binding site" evidence="14">
    <location>
        <position position="206"/>
    </location>
    <ligand>
        <name>ATP</name>
        <dbReference type="ChEBI" id="CHEBI:30616"/>
    </ligand>
</feature>
<evidence type="ECO:0000256" key="3">
    <source>
        <dbReference type="ARBA" id="ARBA00012584"/>
    </source>
</evidence>
<dbReference type="InterPro" id="IPR050156">
    <property type="entry name" value="TC-AMP_synthase_SUA5"/>
</dbReference>
<feature type="binding site" evidence="14">
    <location>
        <position position="41"/>
    </location>
    <ligand>
        <name>L-threonine</name>
        <dbReference type="ChEBI" id="CHEBI:57926"/>
    </ligand>
</feature>
<dbReference type="InterPro" id="IPR038385">
    <property type="entry name" value="Sua5/YwlC_C"/>
</dbReference>
<dbReference type="GO" id="GO:0003725">
    <property type="term" value="F:double-stranded RNA binding"/>
    <property type="evidence" value="ECO:0007669"/>
    <property type="project" value="UniProtKB-UniRule"/>
</dbReference>
<evidence type="ECO:0000256" key="10">
    <source>
        <dbReference type="ARBA" id="ARBA00022840"/>
    </source>
</evidence>
<dbReference type="GO" id="GO:0005737">
    <property type="term" value="C:cytoplasm"/>
    <property type="evidence" value="ECO:0007669"/>
    <property type="project" value="UniProtKB-SubCell"/>
</dbReference>
<evidence type="ECO:0000256" key="5">
    <source>
        <dbReference type="ARBA" id="ARBA00022490"/>
    </source>
</evidence>
<comment type="catalytic activity">
    <reaction evidence="12 13">
        <text>L-threonine + hydrogencarbonate + ATP = L-threonylcarbamoyladenylate + diphosphate + H2O</text>
        <dbReference type="Rhea" id="RHEA:36407"/>
        <dbReference type="ChEBI" id="CHEBI:15377"/>
        <dbReference type="ChEBI" id="CHEBI:17544"/>
        <dbReference type="ChEBI" id="CHEBI:30616"/>
        <dbReference type="ChEBI" id="CHEBI:33019"/>
        <dbReference type="ChEBI" id="CHEBI:57926"/>
        <dbReference type="ChEBI" id="CHEBI:73682"/>
        <dbReference type="EC" id="2.7.7.87"/>
    </reaction>
</comment>
<evidence type="ECO:0000256" key="1">
    <source>
        <dbReference type="ARBA" id="ARBA00004496"/>
    </source>
</evidence>
<gene>
    <name evidence="16" type="ORF">HDG41_003060</name>
</gene>
<dbReference type="GO" id="GO:0061710">
    <property type="term" value="F:L-threonylcarbamoyladenylate synthase"/>
    <property type="evidence" value="ECO:0007669"/>
    <property type="project" value="UniProtKB-EC"/>
</dbReference>
<feature type="binding site" evidence="14">
    <location>
        <position position="64"/>
    </location>
    <ligand>
        <name>ATP</name>
        <dbReference type="ChEBI" id="CHEBI:30616"/>
    </ligand>
</feature>
<protein>
    <recommendedName>
        <fullName evidence="4 13">Threonylcarbamoyl-AMP synthase</fullName>
        <shortName evidence="13">TC-AMP synthase</shortName>
        <ecNumber evidence="3 13">2.7.7.87</ecNumber>
    </recommendedName>
    <alternativeName>
        <fullName evidence="11 13">L-threonylcarbamoyladenylate synthase</fullName>
    </alternativeName>
</protein>
<evidence type="ECO:0000256" key="8">
    <source>
        <dbReference type="ARBA" id="ARBA00022695"/>
    </source>
</evidence>
<dbReference type="InterPro" id="IPR010923">
    <property type="entry name" value="T(6)A37_SUA5"/>
</dbReference>
<dbReference type="PANTHER" id="PTHR17490:SF16">
    <property type="entry name" value="THREONYLCARBAMOYL-AMP SYNTHASE"/>
    <property type="match status" value="1"/>
</dbReference>
<keyword evidence="10 13" id="KW-0067">ATP-binding</keyword>
<dbReference type="AlphaFoldDB" id="A0A7W8L6G4"/>
<evidence type="ECO:0000256" key="9">
    <source>
        <dbReference type="ARBA" id="ARBA00022741"/>
    </source>
</evidence>
<dbReference type="GO" id="GO:0008033">
    <property type="term" value="P:tRNA processing"/>
    <property type="evidence" value="ECO:0007669"/>
    <property type="project" value="UniProtKB-KW"/>
</dbReference>
<keyword evidence="6 13" id="KW-0808">Transferase</keyword>
<keyword evidence="5 13" id="KW-0963">Cytoplasm</keyword>
<feature type="binding site" evidence="14">
    <location>
        <position position="244"/>
    </location>
    <ligand>
        <name>ATP</name>
        <dbReference type="ChEBI" id="CHEBI:30616"/>
    </ligand>
</feature>
<dbReference type="InterPro" id="IPR017945">
    <property type="entry name" value="DHBP_synth_RibB-like_a/b_dom"/>
</dbReference>
<feature type="binding site" evidence="14">
    <location>
        <position position="153"/>
    </location>
    <ligand>
        <name>L-threonine</name>
        <dbReference type="ChEBI" id="CHEBI:57926"/>
    </ligand>
</feature>
<dbReference type="NCBIfam" id="TIGR00057">
    <property type="entry name" value="L-threonylcarbamoyladenylate synthase"/>
    <property type="match status" value="1"/>
</dbReference>
<dbReference type="Gene3D" id="3.40.50.11030">
    <property type="entry name" value="Threonylcarbamoyl-AMP synthase, C-terminal domain"/>
    <property type="match status" value="1"/>
</dbReference>
<dbReference type="Pfam" id="PF03481">
    <property type="entry name" value="Sua5_C"/>
    <property type="match status" value="1"/>
</dbReference>
<evidence type="ECO:0000256" key="13">
    <source>
        <dbReference type="PIRNR" id="PIRNR004930"/>
    </source>
</evidence>
<feature type="binding site" evidence="14">
    <location>
        <position position="127"/>
    </location>
    <ligand>
        <name>L-threonine</name>
        <dbReference type="ChEBI" id="CHEBI:57926"/>
    </ligand>
</feature>
<dbReference type="EMBL" id="JACHDE010000004">
    <property type="protein sequence ID" value="MBB5401005.1"/>
    <property type="molecule type" value="Genomic_DNA"/>
</dbReference>
<evidence type="ECO:0000256" key="4">
    <source>
        <dbReference type="ARBA" id="ARBA00015492"/>
    </source>
</evidence>
<dbReference type="GO" id="GO:0005524">
    <property type="term" value="F:ATP binding"/>
    <property type="evidence" value="ECO:0007669"/>
    <property type="project" value="UniProtKB-UniRule"/>
</dbReference>